<reference evidence="3 4" key="1">
    <citation type="submission" date="2017-09" db="EMBL/GenBank/DDBJ databases">
        <title>Large-scale bioinformatics analysis of Bacillus genomes uncovers conserved roles of natural products in bacterial physiology.</title>
        <authorList>
            <consortium name="Agbiome Team Llc"/>
            <person name="Bleich R.M."/>
            <person name="Kirk G.J."/>
            <person name="Santa Maria K.C."/>
            <person name="Allen S.E."/>
            <person name="Farag S."/>
            <person name="Shank E.A."/>
            <person name="Bowers A."/>
        </authorList>
    </citation>
    <scope>NUCLEOTIDE SEQUENCE [LARGE SCALE GENOMIC DNA]</scope>
    <source>
        <strain evidence="3 4">AFS007900</strain>
    </source>
</reference>
<dbReference type="PANTHER" id="PTHR48050">
    <property type="entry name" value="STEROL 3-BETA-GLUCOSYLTRANSFERASE"/>
    <property type="match status" value="1"/>
</dbReference>
<dbReference type="RefSeq" id="WP_097981692.1">
    <property type="nucleotide sequence ID" value="NZ_NTRM01000070.1"/>
</dbReference>
<dbReference type="InterPro" id="IPR002213">
    <property type="entry name" value="UDP_glucos_trans"/>
</dbReference>
<dbReference type="Pfam" id="PF06722">
    <property type="entry name" value="EryCIII-like_C"/>
    <property type="match status" value="1"/>
</dbReference>
<dbReference type="Gene3D" id="3.40.50.2000">
    <property type="entry name" value="Glycogen Phosphorylase B"/>
    <property type="match status" value="2"/>
</dbReference>
<sequence length="424" mass="46196">MAKFLISTMPATGHVNPILTTATKLVEEGHQVVWHSGPAMEGKIKATGASFVPFKHTPDIIESAIDKQEKGLAAANTAVTSLFVDPMLGQMKDYQEIIKEFPADVLIVDMCSLGAYLFHEKGGPVWASVGMIPLRTGESAMHGSGKPPAKSALGRLNNRMINWIGTNVMLKDVTKKMINDLRSIQGPEIPKGKTAFDCLMSPFLHLHGTTAAFEFPYKEIPSQLHYVGPMLPPMPTDFILPKWWSELSSGKPVVHVTQGTVATDVEELTLPTIRAMADENVLVVVTTPNPEKLGDVPRNVRVERMIPHSLLLPYVDVMVTNGGYNGVKVALSHGVPLVAAGILSDQPEVCGRIEYFGAGVNLKTSTPSSSQLKEAILKVLKEPAYRREAKVIQSDFASHDSATEVVRLLELLAKTKKAVLRERL</sequence>
<dbReference type="GO" id="GO:0016758">
    <property type="term" value="F:hexosyltransferase activity"/>
    <property type="evidence" value="ECO:0007669"/>
    <property type="project" value="UniProtKB-ARBA"/>
</dbReference>
<evidence type="ECO:0000256" key="1">
    <source>
        <dbReference type="ARBA" id="ARBA00009995"/>
    </source>
</evidence>
<evidence type="ECO:0000313" key="3">
    <source>
        <dbReference type="EMBL" id="PEX42234.1"/>
    </source>
</evidence>
<dbReference type="CDD" id="cd03784">
    <property type="entry name" value="GT1_Gtf-like"/>
    <property type="match status" value="1"/>
</dbReference>
<dbReference type="InterPro" id="IPR050426">
    <property type="entry name" value="Glycosyltransferase_28"/>
</dbReference>
<dbReference type="AlphaFoldDB" id="A0ABD6SEQ9"/>
<name>A0ABD6SEQ9_BACTU</name>
<organism evidence="3 4">
    <name type="scientific">Bacillus thuringiensis</name>
    <dbReference type="NCBI Taxonomy" id="1428"/>
    <lineage>
        <taxon>Bacteria</taxon>
        <taxon>Bacillati</taxon>
        <taxon>Bacillota</taxon>
        <taxon>Bacilli</taxon>
        <taxon>Bacillales</taxon>
        <taxon>Bacillaceae</taxon>
        <taxon>Bacillus</taxon>
        <taxon>Bacillus cereus group</taxon>
    </lineage>
</organism>
<dbReference type="Proteomes" id="UP000220502">
    <property type="component" value="Unassembled WGS sequence"/>
</dbReference>
<comment type="similarity">
    <text evidence="1">Belongs to the UDP-glycosyltransferase family.</text>
</comment>
<feature type="domain" description="Erythromycin biosynthesis protein CIII-like C-terminal" evidence="2">
    <location>
        <begin position="277"/>
        <end position="410"/>
    </location>
</feature>
<protein>
    <submittedName>
        <fullName evidence="3">Glycosyltransferase</fullName>
    </submittedName>
</protein>
<accession>A0ABD6SEQ9</accession>
<dbReference type="InterPro" id="IPR010610">
    <property type="entry name" value="EryCIII-like_C"/>
</dbReference>
<evidence type="ECO:0000313" key="4">
    <source>
        <dbReference type="Proteomes" id="UP000220502"/>
    </source>
</evidence>
<dbReference type="FunFam" id="3.40.50.2000:FF:000072">
    <property type="entry name" value="Glycosyl transferase"/>
    <property type="match status" value="1"/>
</dbReference>
<dbReference type="SUPFAM" id="SSF53756">
    <property type="entry name" value="UDP-Glycosyltransferase/glycogen phosphorylase"/>
    <property type="match status" value="1"/>
</dbReference>
<evidence type="ECO:0000259" key="2">
    <source>
        <dbReference type="Pfam" id="PF06722"/>
    </source>
</evidence>
<dbReference type="PANTHER" id="PTHR48050:SF13">
    <property type="entry name" value="STEROL 3-BETA-GLUCOSYLTRANSFERASE UGT80A2"/>
    <property type="match status" value="1"/>
</dbReference>
<dbReference type="EMBL" id="NTXF01000091">
    <property type="protein sequence ID" value="PEX42234.1"/>
    <property type="molecule type" value="Genomic_DNA"/>
</dbReference>
<dbReference type="GO" id="GO:0017000">
    <property type="term" value="P:antibiotic biosynthetic process"/>
    <property type="evidence" value="ECO:0007669"/>
    <property type="project" value="UniProtKB-ARBA"/>
</dbReference>
<comment type="caution">
    <text evidence="3">The sequence shown here is derived from an EMBL/GenBank/DDBJ whole genome shotgun (WGS) entry which is preliminary data.</text>
</comment>
<proteinExistence type="inferred from homology"/>
<gene>
    <name evidence="3" type="ORF">CN461_31060</name>
</gene>